<proteinExistence type="predicted"/>
<reference evidence="1 2" key="1">
    <citation type="submission" date="2018-06" db="EMBL/GenBank/DDBJ databases">
        <title>ACT-28, a chromosomally-encoded AmpC with carbapenemase activity from Enterobacter kobei.</title>
        <authorList>
            <person name="Jousset A.B."/>
            <person name="Oueslati S."/>
            <person name="Bernabeu S."/>
            <person name="Takissian J."/>
            <person name="Creton E."/>
            <person name="Vogel A."/>
            <person name="Cotellon G."/>
            <person name="Bonnin R.A."/>
            <person name="Dortet L."/>
            <person name="Naas T."/>
        </authorList>
    </citation>
    <scope>NUCLEOTIDE SEQUENCE [LARGE SCALE GENOMIC DNA]</scope>
    <source>
        <strain evidence="1 2">99B3</strain>
    </source>
</reference>
<accession>A0A330G712</accession>
<sequence length="69" mass="8027">MIFVTKYRIQPSLTLAYSENLFYHSKNQGGAIRPERFQVTLKYPVPKAIRPLFYLNFEVNNETDSPGNC</sequence>
<gene>
    <name evidence="1" type="ORF">DP202_16135</name>
</gene>
<name>A0A330G712_ENTCL</name>
<protein>
    <submittedName>
        <fullName evidence="1">Uncharacterized protein</fullName>
    </submittedName>
</protein>
<dbReference type="AlphaFoldDB" id="A0A330G712"/>
<dbReference type="EMBL" id="QMDH01000029">
    <property type="protein sequence ID" value="RAZ65474.1"/>
    <property type="molecule type" value="Genomic_DNA"/>
</dbReference>
<comment type="caution">
    <text evidence="1">The sequence shown here is derived from an EMBL/GenBank/DDBJ whole genome shotgun (WGS) entry which is preliminary data.</text>
</comment>
<evidence type="ECO:0000313" key="2">
    <source>
        <dbReference type="Proteomes" id="UP000251576"/>
    </source>
</evidence>
<evidence type="ECO:0000313" key="1">
    <source>
        <dbReference type="EMBL" id="RAZ65474.1"/>
    </source>
</evidence>
<dbReference type="Proteomes" id="UP000251576">
    <property type="component" value="Unassembled WGS sequence"/>
</dbReference>
<organism evidence="1 2">
    <name type="scientific">Enterobacter cloacae</name>
    <dbReference type="NCBI Taxonomy" id="550"/>
    <lineage>
        <taxon>Bacteria</taxon>
        <taxon>Pseudomonadati</taxon>
        <taxon>Pseudomonadota</taxon>
        <taxon>Gammaproteobacteria</taxon>
        <taxon>Enterobacterales</taxon>
        <taxon>Enterobacteriaceae</taxon>
        <taxon>Enterobacter</taxon>
        <taxon>Enterobacter cloacae complex</taxon>
    </lineage>
</organism>